<evidence type="ECO:0000313" key="4">
    <source>
        <dbReference type="Proteomes" id="UP000262878"/>
    </source>
</evidence>
<name>A0A348WNR9_9GAMM</name>
<dbReference type="Pfam" id="PF00156">
    <property type="entry name" value="Pribosyltran"/>
    <property type="match status" value="1"/>
</dbReference>
<gene>
    <name evidence="3" type="ORF">DCR58_05260</name>
</gene>
<evidence type="ECO:0000259" key="2">
    <source>
        <dbReference type="Pfam" id="PF00156"/>
    </source>
</evidence>
<feature type="domain" description="Phosphoribosyltransferase" evidence="2">
    <location>
        <begin position="68"/>
        <end position="133"/>
    </location>
</feature>
<comment type="caution">
    <text evidence="3">The sequence shown here is derived from an EMBL/GenBank/DDBJ whole genome shotgun (WGS) entry which is preliminary data.</text>
</comment>
<dbReference type="Gene3D" id="3.40.50.2020">
    <property type="match status" value="1"/>
</dbReference>
<accession>A0A348WNR9</accession>
<reference evidence="3 4" key="1">
    <citation type="journal article" date="2018" name="Nat. Biotechnol.">
        <title>A standardized bacterial taxonomy based on genome phylogeny substantially revises the tree of life.</title>
        <authorList>
            <person name="Parks D.H."/>
            <person name="Chuvochina M."/>
            <person name="Waite D.W."/>
            <person name="Rinke C."/>
            <person name="Skarshewski A."/>
            <person name="Chaumeil P.A."/>
            <person name="Hugenholtz P."/>
        </authorList>
    </citation>
    <scope>NUCLEOTIDE SEQUENCE [LARGE SCALE GENOMIC DNA]</scope>
    <source>
        <strain evidence="3">UBA9360</strain>
    </source>
</reference>
<dbReference type="Proteomes" id="UP000262878">
    <property type="component" value="Unassembled WGS sequence"/>
</dbReference>
<organism evidence="3 4">
    <name type="scientific">Idiomarina baltica</name>
    <dbReference type="NCBI Taxonomy" id="190892"/>
    <lineage>
        <taxon>Bacteria</taxon>
        <taxon>Pseudomonadati</taxon>
        <taxon>Pseudomonadota</taxon>
        <taxon>Gammaproteobacteria</taxon>
        <taxon>Alteromonadales</taxon>
        <taxon>Idiomarinaceae</taxon>
        <taxon>Idiomarina</taxon>
    </lineage>
</organism>
<comment type="similarity">
    <text evidence="1">Belongs to the ComF/GntX family.</text>
</comment>
<dbReference type="CDD" id="cd06223">
    <property type="entry name" value="PRTases_typeI"/>
    <property type="match status" value="1"/>
</dbReference>
<protein>
    <recommendedName>
        <fullName evidence="2">Phosphoribosyltransferase domain-containing protein</fullName>
    </recommendedName>
</protein>
<dbReference type="InterPro" id="IPR029057">
    <property type="entry name" value="PRTase-like"/>
</dbReference>
<dbReference type="PANTHER" id="PTHR47505:SF1">
    <property type="entry name" value="DNA UTILIZATION PROTEIN YHGH"/>
    <property type="match status" value="1"/>
</dbReference>
<evidence type="ECO:0000313" key="3">
    <source>
        <dbReference type="EMBL" id="HAR56181.1"/>
    </source>
</evidence>
<proteinExistence type="inferred from homology"/>
<dbReference type="EMBL" id="DMUP01000117">
    <property type="protein sequence ID" value="HAR56181.1"/>
    <property type="molecule type" value="Genomic_DNA"/>
</dbReference>
<dbReference type="InterPro" id="IPR051910">
    <property type="entry name" value="ComF/GntX_DNA_util-trans"/>
</dbReference>
<evidence type="ECO:0000256" key="1">
    <source>
        <dbReference type="ARBA" id="ARBA00008007"/>
    </source>
</evidence>
<sequence>MALQLSAQVLLTYRYHSMPLPDYLVAMPSTDKDWLKRGFHPAGLIAHHCGCLLSIPVAKRGLLWIKRLDKQKYRSRQQRWLSRIGAIKANRKLSGQSIAVIDDICTTGASFCAASEALHAVGARSVDVWSLAYNLGASRSNTSLLAVSALE</sequence>
<dbReference type="AlphaFoldDB" id="A0A348WNR9"/>
<dbReference type="STRING" id="314276.OS145_02250"/>
<dbReference type="InterPro" id="IPR000836">
    <property type="entry name" value="PRTase_dom"/>
</dbReference>
<dbReference type="SUPFAM" id="SSF53271">
    <property type="entry name" value="PRTase-like"/>
    <property type="match status" value="1"/>
</dbReference>
<dbReference type="PANTHER" id="PTHR47505">
    <property type="entry name" value="DNA UTILIZATION PROTEIN YHGH"/>
    <property type="match status" value="1"/>
</dbReference>